<dbReference type="AlphaFoldDB" id="A0A409YCK3"/>
<keyword evidence="1" id="KW-1133">Transmembrane helix</keyword>
<dbReference type="EMBL" id="NHTK01001294">
    <property type="protein sequence ID" value="PPR00746.1"/>
    <property type="molecule type" value="Genomic_DNA"/>
</dbReference>
<feature type="transmembrane region" description="Helical" evidence="1">
    <location>
        <begin position="72"/>
        <end position="93"/>
    </location>
</feature>
<gene>
    <name evidence="3" type="ORF">CVT24_000800</name>
</gene>
<protein>
    <recommendedName>
        <fullName evidence="2">DUF6533 domain-containing protein</fullName>
    </recommendedName>
</protein>
<dbReference type="OrthoDB" id="2958007at2759"/>
<name>A0A409YCK3_9AGAR</name>
<evidence type="ECO:0000256" key="1">
    <source>
        <dbReference type="SAM" id="Phobius"/>
    </source>
</evidence>
<dbReference type="InParanoid" id="A0A409YCK3"/>
<accession>A0A409YCK3</accession>
<feature type="transmembrane region" description="Helical" evidence="1">
    <location>
        <begin position="144"/>
        <end position="165"/>
    </location>
</feature>
<evidence type="ECO:0000313" key="4">
    <source>
        <dbReference type="Proteomes" id="UP000284842"/>
    </source>
</evidence>
<feature type="domain" description="DUF6533" evidence="2">
    <location>
        <begin position="42"/>
        <end position="86"/>
    </location>
</feature>
<keyword evidence="1" id="KW-0812">Transmembrane</keyword>
<proteinExistence type="predicted"/>
<dbReference type="Proteomes" id="UP000284842">
    <property type="component" value="Unassembled WGS sequence"/>
</dbReference>
<evidence type="ECO:0000259" key="2">
    <source>
        <dbReference type="Pfam" id="PF20151"/>
    </source>
</evidence>
<reference evidence="3 4" key="1">
    <citation type="journal article" date="2018" name="Evol. Lett.">
        <title>Horizontal gene cluster transfer increased hallucinogenic mushroom diversity.</title>
        <authorList>
            <person name="Reynolds H.T."/>
            <person name="Vijayakumar V."/>
            <person name="Gluck-Thaler E."/>
            <person name="Korotkin H.B."/>
            <person name="Matheny P.B."/>
            <person name="Slot J.C."/>
        </authorList>
    </citation>
    <scope>NUCLEOTIDE SEQUENCE [LARGE SCALE GENOMIC DNA]</scope>
    <source>
        <strain evidence="3 4">2629</strain>
    </source>
</reference>
<feature type="transmembrane region" description="Helical" evidence="1">
    <location>
        <begin position="31"/>
        <end position="52"/>
    </location>
</feature>
<dbReference type="InterPro" id="IPR045340">
    <property type="entry name" value="DUF6533"/>
</dbReference>
<keyword evidence="1" id="KW-0472">Membrane</keyword>
<organism evidence="3 4">
    <name type="scientific">Panaeolus cyanescens</name>
    <dbReference type="NCBI Taxonomy" id="181874"/>
    <lineage>
        <taxon>Eukaryota</taxon>
        <taxon>Fungi</taxon>
        <taxon>Dikarya</taxon>
        <taxon>Basidiomycota</taxon>
        <taxon>Agaricomycotina</taxon>
        <taxon>Agaricomycetes</taxon>
        <taxon>Agaricomycetidae</taxon>
        <taxon>Agaricales</taxon>
        <taxon>Agaricineae</taxon>
        <taxon>Galeropsidaceae</taxon>
        <taxon>Panaeolus</taxon>
    </lineage>
</organism>
<feature type="transmembrane region" description="Helical" evidence="1">
    <location>
        <begin position="105"/>
        <end position="124"/>
    </location>
</feature>
<sequence length="291" mass="32346">MSVRLPDSLDNMFEARSIVTKMDGEHLRSRTSLIIVTFSYKLQVAAACLLVWDYLITLDLEVNLVWRSRMSYLKIIYLIQRYLPLLDTVYLGIRNSVMFNPRADACAITVISQSVLMLVGMMSSEVILTKRTWAAWDCKPAVGYSLFVLYVACWGTSAGLLVNFLSSIRYADAPHPMFQGCALTGVRLPAFVGWTVMFCWDAPLSVVNMVIAIALPIEYQPLLNSTIRCLHAVFASRTLLHIRLTSVANSPHSASTVTGPLEITGGQFGLASQVDIRFARPSELDENDVPS</sequence>
<keyword evidence="4" id="KW-1185">Reference proteome</keyword>
<evidence type="ECO:0000313" key="3">
    <source>
        <dbReference type="EMBL" id="PPR00746.1"/>
    </source>
</evidence>
<dbReference type="Pfam" id="PF20151">
    <property type="entry name" value="DUF6533"/>
    <property type="match status" value="1"/>
</dbReference>
<comment type="caution">
    <text evidence="3">The sequence shown here is derived from an EMBL/GenBank/DDBJ whole genome shotgun (WGS) entry which is preliminary data.</text>
</comment>